<dbReference type="GO" id="GO:0030682">
    <property type="term" value="P:symbiont-mediated perturbation of host defenses"/>
    <property type="evidence" value="ECO:0007669"/>
    <property type="project" value="InterPro"/>
</dbReference>
<organism evidence="5">
    <name type="scientific">Panstrongylus chinai</name>
    <dbReference type="NCBI Taxonomy" id="156444"/>
    <lineage>
        <taxon>Eukaryota</taxon>
        <taxon>Metazoa</taxon>
        <taxon>Ecdysozoa</taxon>
        <taxon>Arthropoda</taxon>
        <taxon>Hexapoda</taxon>
        <taxon>Insecta</taxon>
        <taxon>Pterygota</taxon>
        <taxon>Neoptera</taxon>
        <taxon>Paraneoptera</taxon>
        <taxon>Hemiptera</taxon>
        <taxon>Heteroptera</taxon>
        <taxon>Panheteroptera</taxon>
        <taxon>Cimicomorpha</taxon>
        <taxon>Reduviidae</taxon>
        <taxon>Triatominae</taxon>
        <taxon>Panstrongylus</taxon>
    </lineage>
</organism>
<dbReference type="Gene3D" id="2.40.128.20">
    <property type="match status" value="1"/>
</dbReference>
<reference evidence="5" key="1">
    <citation type="journal article" date="2017" name="Acta Trop.">
        <title>Salivary gland transcripts of the kissing bug, Panstrongylus chinai, a vector of Chagas disease.</title>
        <authorList>
            <person name="Kato H."/>
            <person name="Jochim R.C."/>
            <person name="Gomez E.A."/>
            <person name="Tsunekawa S."/>
            <person name="Valenzuela J.G."/>
            <person name="Hashiguchi Y."/>
        </authorList>
    </citation>
    <scope>NUCLEOTIDE SEQUENCE</scope>
    <source>
        <tissue evidence="5">Salivary gland</tissue>
    </source>
</reference>
<dbReference type="EMBL" id="AB999712">
    <property type="protein sequence ID" value="BBA30666.1"/>
    <property type="molecule type" value="mRNA"/>
</dbReference>
<keyword evidence="2" id="KW-0964">Secreted</keyword>
<dbReference type="Pfam" id="PF03973">
    <property type="entry name" value="Triabin"/>
    <property type="match status" value="1"/>
</dbReference>
<evidence type="ECO:0000313" key="5">
    <source>
        <dbReference type="EMBL" id="BBA30666.1"/>
    </source>
</evidence>
<keyword evidence="3" id="KW-0732">Signal</keyword>
<evidence type="ECO:0000256" key="4">
    <source>
        <dbReference type="ARBA" id="ARBA00034121"/>
    </source>
</evidence>
<protein>
    <submittedName>
        <fullName evidence="5">Pc226, similar to Td18,triatin-like salivary lipocalin</fullName>
    </submittedName>
</protein>
<accession>A0A286P0X3</accession>
<evidence type="ECO:0000256" key="3">
    <source>
        <dbReference type="ARBA" id="ARBA00022729"/>
    </source>
</evidence>
<comment type="subcellular location">
    <subcellularLocation>
        <location evidence="1">Secreted</location>
    </subcellularLocation>
</comment>
<dbReference type="InterPro" id="IPR005657">
    <property type="entry name" value="Triabi/Procalin"/>
</dbReference>
<sequence>MNYGYFGKNESKYYKFKCTGTENSENKLLSFTCEVSPEKHTKIYFYVDMTVIETDYNQFAIIYRCAKQGTYNADYIFVLYRQENTQDFIDSKEAQILKQKGYEIKNFLSRKNFRCKKPKNKKN</sequence>
<comment type="similarity">
    <text evidence="4">Belongs to the calycin superfamily. Triabin family.</text>
</comment>
<dbReference type="AlphaFoldDB" id="A0A286P0X3"/>
<evidence type="ECO:0000256" key="1">
    <source>
        <dbReference type="ARBA" id="ARBA00004613"/>
    </source>
</evidence>
<name>A0A286P0X3_9HEMI</name>
<dbReference type="SUPFAM" id="SSF50814">
    <property type="entry name" value="Lipocalins"/>
    <property type="match status" value="1"/>
</dbReference>
<proteinExistence type="evidence at transcript level"/>
<dbReference type="InterPro" id="IPR012674">
    <property type="entry name" value="Calycin"/>
</dbReference>
<evidence type="ECO:0000256" key="2">
    <source>
        <dbReference type="ARBA" id="ARBA00022525"/>
    </source>
</evidence>
<dbReference type="GO" id="GO:0005576">
    <property type="term" value="C:extracellular region"/>
    <property type="evidence" value="ECO:0007669"/>
    <property type="project" value="UniProtKB-SubCell"/>
</dbReference>